<reference evidence="1 2" key="1">
    <citation type="journal article" date="2022" name="Int. J. Syst. Evol. Microbiol.">
        <title>Miniphocaeibacter halophilus sp. nov., an ammonium-tolerant acetate-producing bacterium isolated from a biogas system.</title>
        <authorList>
            <person name="Schnurer A."/>
            <person name="Singh A."/>
            <person name="Bi S."/>
            <person name="Qiao W."/>
            <person name="Westerholm M."/>
        </authorList>
    </citation>
    <scope>NUCLEOTIDE SEQUENCE [LARGE SCALE GENOMIC DNA]</scope>
    <source>
        <strain evidence="1 2">AMB_01</strain>
    </source>
</reference>
<name>A0AC61MXU9_9FIRM</name>
<keyword evidence="2" id="KW-1185">Reference proteome</keyword>
<dbReference type="EMBL" id="CP066744">
    <property type="protein sequence ID" value="QQK08670.1"/>
    <property type="molecule type" value="Genomic_DNA"/>
</dbReference>
<dbReference type="Proteomes" id="UP000595814">
    <property type="component" value="Chromosome"/>
</dbReference>
<organism evidence="1 2">
    <name type="scientific">Miniphocaeibacter halophilus</name>
    <dbReference type="NCBI Taxonomy" id="2931922"/>
    <lineage>
        <taxon>Bacteria</taxon>
        <taxon>Bacillati</taxon>
        <taxon>Bacillota</taxon>
        <taxon>Tissierellia</taxon>
        <taxon>Tissierellales</taxon>
        <taxon>Peptoniphilaceae</taxon>
        <taxon>Miniphocaeibacter</taxon>
    </lineage>
</organism>
<evidence type="ECO:0000313" key="2">
    <source>
        <dbReference type="Proteomes" id="UP000595814"/>
    </source>
</evidence>
<gene>
    <name evidence="1" type="ORF">JFY71_03775</name>
</gene>
<protein>
    <submittedName>
        <fullName evidence="1">Uncharacterized protein</fullName>
    </submittedName>
</protein>
<proteinExistence type="predicted"/>
<accession>A0AC61MXU9</accession>
<sequence length="165" mass="17927">MKKFFIVMGALIVALSIFGIWDTAKTKKEDAERAKMTSVFYADVEKIEEVEGKKKFTIVGIEGEAGSDEKFVGKKYTFTENKDTKALNEKGEEAKLADFKEGSKIVIQHIGKIKEGDINELTGEVTIAPYNPAPVDATEPIAETSPTDTTGETSTEAPTEATAAE</sequence>
<evidence type="ECO:0000313" key="1">
    <source>
        <dbReference type="EMBL" id="QQK08670.1"/>
    </source>
</evidence>